<sequence>MILVTGGTGLVGSHLLFHLASKRIRIRAIYRNGDRIALTRKVFEYYTDTPDKTFNEIDWVKADINDIPSLSIAFKGITRVYHCAALISFDPKKRKQLFKVNAEGTANLVNLCIEHKVEKLCHVSSIATIGESLDKKPVAETKEFNASVANIYALSKHQAEMEVWRGSQEGINTIIVNPGVIIGPGFWDNGSGRLFKKISEGLKFYPPGGTGFVTVKDVVGAMVNLMDSEITNENYILVSENLTYKEAFTKIAEAVEKKAPKLLLKKGLLAILWRLDWLKSNLIGSEQVLSKKLASSFDTTTIYSNEKIIKDSNFKFENLAAAINSCAATFLKENHSTAEY</sequence>
<dbReference type="InterPro" id="IPR036291">
    <property type="entry name" value="NAD(P)-bd_dom_sf"/>
</dbReference>
<dbReference type="RefSeq" id="WP_377766049.1">
    <property type="nucleotide sequence ID" value="NZ_JBHULB010000007.1"/>
</dbReference>
<name>A0ABW5MTQ0_9FLAO</name>
<evidence type="ECO:0000259" key="1">
    <source>
        <dbReference type="Pfam" id="PF01370"/>
    </source>
</evidence>
<gene>
    <name evidence="2" type="ORF">ACFSQJ_06000</name>
</gene>
<dbReference type="SUPFAM" id="SSF51735">
    <property type="entry name" value="NAD(P)-binding Rossmann-fold domains"/>
    <property type="match status" value="1"/>
</dbReference>
<dbReference type="PANTHER" id="PTHR48079">
    <property type="entry name" value="PROTEIN YEEZ"/>
    <property type="match status" value="1"/>
</dbReference>
<organism evidence="2 3">
    <name type="scientific">Croceitalea marina</name>
    <dbReference type="NCBI Taxonomy" id="1775166"/>
    <lineage>
        <taxon>Bacteria</taxon>
        <taxon>Pseudomonadati</taxon>
        <taxon>Bacteroidota</taxon>
        <taxon>Flavobacteriia</taxon>
        <taxon>Flavobacteriales</taxon>
        <taxon>Flavobacteriaceae</taxon>
        <taxon>Croceitalea</taxon>
    </lineage>
</organism>
<evidence type="ECO:0000313" key="2">
    <source>
        <dbReference type="EMBL" id="MFD2586472.1"/>
    </source>
</evidence>
<keyword evidence="3" id="KW-1185">Reference proteome</keyword>
<dbReference type="InterPro" id="IPR051783">
    <property type="entry name" value="NAD(P)-dependent_oxidoreduct"/>
</dbReference>
<proteinExistence type="predicted"/>
<comment type="caution">
    <text evidence="2">The sequence shown here is derived from an EMBL/GenBank/DDBJ whole genome shotgun (WGS) entry which is preliminary data.</text>
</comment>
<dbReference type="Proteomes" id="UP001597526">
    <property type="component" value="Unassembled WGS sequence"/>
</dbReference>
<reference evidence="3" key="1">
    <citation type="journal article" date="2019" name="Int. J. Syst. Evol. Microbiol.">
        <title>The Global Catalogue of Microorganisms (GCM) 10K type strain sequencing project: providing services to taxonomists for standard genome sequencing and annotation.</title>
        <authorList>
            <consortium name="The Broad Institute Genomics Platform"/>
            <consortium name="The Broad Institute Genome Sequencing Center for Infectious Disease"/>
            <person name="Wu L."/>
            <person name="Ma J."/>
        </authorList>
    </citation>
    <scope>NUCLEOTIDE SEQUENCE [LARGE SCALE GENOMIC DNA]</scope>
    <source>
        <strain evidence="3">KCTC 52368</strain>
    </source>
</reference>
<protein>
    <submittedName>
        <fullName evidence="2">NAD-dependent epimerase/dehydratase family protein</fullName>
    </submittedName>
</protein>
<dbReference type="EMBL" id="JBHULB010000007">
    <property type="protein sequence ID" value="MFD2586472.1"/>
    <property type="molecule type" value="Genomic_DNA"/>
</dbReference>
<dbReference type="Pfam" id="PF01370">
    <property type="entry name" value="Epimerase"/>
    <property type="match status" value="1"/>
</dbReference>
<dbReference type="Gene3D" id="3.40.50.720">
    <property type="entry name" value="NAD(P)-binding Rossmann-like Domain"/>
    <property type="match status" value="1"/>
</dbReference>
<accession>A0ABW5MTQ0</accession>
<dbReference type="InterPro" id="IPR001509">
    <property type="entry name" value="Epimerase_deHydtase"/>
</dbReference>
<evidence type="ECO:0000313" key="3">
    <source>
        <dbReference type="Proteomes" id="UP001597526"/>
    </source>
</evidence>
<dbReference type="PANTHER" id="PTHR48079:SF6">
    <property type="entry name" value="NAD(P)-BINDING DOMAIN-CONTAINING PROTEIN-RELATED"/>
    <property type="match status" value="1"/>
</dbReference>
<feature type="domain" description="NAD-dependent epimerase/dehydratase" evidence="1">
    <location>
        <begin position="2"/>
        <end position="228"/>
    </location>
</feature>